<evidence type="ECO:0000256" key="2">
    <source>
        <dbReference type="ARBA" id="ARBA00022525"/>
    </source>
</evidence>
<dbReference type="GO" id="GO:0005576">
    <property type="term" value="C:extracellular region"/>
    <property type="evidence" value="ECO:0007669"/>
    <property type="project" value="UniProtKB-SubCell"/>
</dbReference>
<dbReference type="AlphaFoldDB" id="A0A2T7PAC9"/>
<dbReference type="Proteomes" id="UP000245119">
    <property type="component" value="Linkage Group LG5"/>
</dbReference>
<accession>A0A2T7PAC9</accession>
<feature type="domain" description="CTCK" evidence="5">
    <location>
        <begin position="97"/>
        <end position="186"/>
    </location>
</feature>
<evidence type="ECO:0000313" key="6">
    <source>
        <dbReference type="EMBL" id="PVD30368.1"/>
    </source>
</evidence>
<dbReference type="OMA" id="SFACTGR"/>
<comment type="subcellular location">
    <subcellularLocation>
        <location evidence="1">Secreted</location>
    </subcellularLocation>
</comment>
<keyword evidence="3" id="KW-0732">Signal</keyword>
<dbReference type="EMBL" id="PZQS01000005">
    <property type="protein sequence ID" value="PVD30368.1"/>
    <property type="molecule type" value="Genomic_DNA"/>
</dbReference>
<evidence type="ECO:0000256" key="1">
    <source>
        <dbReference type="ARBA" id="ARBA00004613"/>
    </source>
</evidence>
<proteinExistence type="predicted"/>
<keyword evidence="2" id="KW-0964">Secreted</keyword>
<evidence type="ECO:0000313" key="7">
    <source>
        <dbReference type="Proteomes" id="UP000245119"/>
    </source>
</evidence>
<dbReference type="InterPro" id="IPR006207">
    <property type="entry name" value="Cys_knot_C"/>
</dbReference>
<gene>
    <name evidence="6" type="ORF">C0Q70_09633</name>
</gene>
<dbReference type="InterPro" id="IPR029034">
    <property type="entry name" value="Cystine-knot_cytokine"/>
</dbReference>
<dbReference type="Pfam" id="PF03045">
    <property type="entry name" value="DAN"/>
    <property type="match status" value="1"/>
</dbReference>
<keyword evidence="7" id="KW-1185">Reference proteome</keyword>
<protein>
    <recommendedName>
        <fullName evidence="5">CTCK domain-containing protein</fullName>
    </recommendedName>
</protein>
<dbReference type="STRING" id="400727.A0A2T7PAC9"/>
<sequence length="187" mass="20741">MLTSSSQLVHSRSTNCQHRQHRQHLSSICPAFSNTKAMMGVRGQVARHYLPCWGLARALCCFSSNAFIALFVLVSLSSAAVVTTSSIHTPTGGSCEPSLGSMEIRYKNCTPMVVPVLACTGRCESYARPDPNNPIVLQRDCQCCSELERVERYVRLRCPSPNDPHQVELYRFPLSFPRNCACRPCSS</sequence>
<dbReference type="InterPro" id="IPR004133">
    <property type="entry name" value="DAN_dom"/>
</dbReference>
<evidence type="ECO:0000256" key="3">
    <source>
        <dbReference type="ARBA" id="ARBA00022729"/>
    </source>
</evidence>
<evidence type="ECO:0000256" key="4">
    <source>
        <dbReference type="ARBA" id="ARBA00023157"/>
    </source>
</evidence>
<keyword evidence="4" id="KW-1015">Disulfide bond</keyword>
<dbReference type="Gene3D" id="2.10.90.10">
    <property type="entry name" value="Cystine-knot cytokines"/>
    <property type="match status" value="1"/>
</dbReference>
<organism evidence="6 7">
    <name type="scientific">Pomacea canaliculata</name>
    <name type="common">Golden apple snail</name>
    <dbReference type="NCBI Taxonomy" id="400727"/>
    <lineage>
        <taxon>Eukaryota</taxon>
        <taxon>Metazoa</taxon>
        <taxon>Spiralia</taxon>
        <taxon>Lophotrochozoa</taxon>
        <taxon>Mollusca</taxon>
        <taxon>Gastropoda</taxon>
        <taxon>Caenogastropoda</taxon>
        <taxon>Architaenioglossa</taxon>
        <taxon>Ampullarioidea</taxon>
        <taxon>Ampullariidae</taxon>
        <taxon>Pomacea</taxon>
    </lineage>
</organism>
<evidence type="ECO:0000259" key="5">
    <source>
        <dbReference type="SMART" id="SM00041"/>
    </source>
</evidence>
<reference evidence="6 7" key="1">
    <citation type="submission" date="2018-04" db="EMBL/GenBank/DDBJ databases">
        <title>The genome of golden apple snail Pomacea canaliculata provides insight into stress tolerance and invasive adaptation.</title>
        <authorList>
            <person name="Liu C."/>
            <person name="Liu B."/>
            <person name="Ren Y."/>
            <person name="Zhang Y."/>
            <person name="Wang H."/>
            <person name="Li S."/>
            <person name="Jiang F."/>
            <person name="Yin L."/>
            <person name="Zhang G."/>
            <person name="Qian W."/>
            <person name="Fan W."/>
        </authorList>
    </citation>
    <scope>NUCLEOTIDE SEQUENCE [LARGE SCALE GENOMIC DNA]</scope>
    <source>
        <strain evidence="6">SZHN2017</strain>
        <tissue evidence="6">Muscle</tissue>
    </source>
</reference>
<name>A0A2T7PAC9_POMCA</name>
<comment type="caution">
    <text evidence="6">The sequence shown here is derived from an EMBL/GenBank/DDBJ whole genome shotgun (WGS) entry which is preliminary data.</text>
</comment>
<dbReference type="SMART" id="SM00041">
    <property type="entry name" value="CT"/>
    <property type="match status" value="1"/>
</dbReference>